<evidence type="ECO:0000313" key="7">
    <source>
        <dbReference type="EMBL" id="BCJ94624.1"/>
    </source>
</evidence>
<dbReference type="PROSITE" id="PS50885">
    <property type="entry name" value="HAMP"/>
    <property type="match status" value="1"/>
</dbReference>
<protein>
    <submittedName>
        <fullName evidence="7">Methyl-accepting chemotaxis protein</fullName>
    </submittedName>
</protein>
<dbReference type="InterPro" id="IPR051310">
    <property type="entry name" value="MCP_chemotaxis"/>
</dbReference>
<keyword evidence="4" id="KW-1133">Transmembrane helix</keyword>
<dbReference type="CDD" id="cd06225">
    <property type="entry name" value="HAMP"/>
    <property type="match status" value="1"/>
</dbReference>
<dbReference type="AlphaFoldDB" id="A0A6S6QVI2"/>
<gene>
    <name evidence="7" type="ORF">acsn021_21930</name>
</gene>
<dbReference type="SMART" id="SM00283">
    <property type="entry name" value="MA"/>
    <property type="match status" value="1"/>
</dbReference>
<sequence>MSDIYLQKAQKTADIITRDNIGDLIAYSDAYTFTLSMDGVAAKYYLTENTAVREQYKAIIDSCSEQARSSILQLQESMKNTENTEAIAELLKEYDEYYGKLVEGIQMTDAGNGQQAYSMFMSEMEPITIRMYEKLRNLNTYNKSLANNLLASLNTDKNAAMVIIVLSFVLTLTITIVVWLFIHANLVKPTIRAKKALQSITQDIEEGQGDLTKRINVEANDEIGELVQGINSFMAKLQKTISDIHFVSQDLKKNFQIFETGISKVIDNVADNSASMEEMSAGMEETAANIEEVNVSTSDVTQLIHIITNKADKGVTLADEISARAAELRQTSVEAQDSTKYMLQDIGQNVKVTIEKSKEVEEINMLTDTILDITAQTNLLALNAAIEAARAGEQGKGFAVVAGEIGHLAARSRETANQIQKISNSVIDAVRELAADSNRMLEFVESRVMNDYTEMVETGVKYDRDAQTVDQIMSEFKDTAEQLEKTMYEIMRSIDGVATIINESSNNVQTVAGNSENLFKDVELFQDALRDSTQSVENLNQAVIIFKNI</sequence>
<dbReference type="PROSITE" id="PS50111">
    <property type="entry name" value="CHEMOTAXIS_TRANSDUC_2"/>
    <property type="match status" value="1"/>
</dbReference>
<dbReference type="Gene3D" id="6.10.340.10">
    <property type="match status" value="1"/>
</dbReference>
<proteinExistence type="inferred from homology"/>
<dbReference type="GO" id="GO:0005886">
    <property type="term" value="C:plasma membrane"/>
    <property type="evidence" value="ECO:0007669"/>
    <property type="project" value="TreeGrafter"/>
</dbReference>
<keyword evidence="1" id="KW-0145">Chemotaxis</keyword>
<keyword evidence="4" id="KW-0472">Membrane</keyword>
<dbReference type="GO" id="GO:0006935">
    <property type="term" value="P:chemotaxis"/>
    <property type="evidence" value="ECO:0007669"/>
    <property type="project" value="UniProtKB-KW"/>
</dbReference>
<dbReference type="GO" id="GO:0004888">
    <property type="term" value="F:transmembrane signaling receptor activity"/>
    <property type="evidence" value="ECO:0007669"/>
    <property type="project" value="TreeGrafter"/>
</dbReference>
<dbReference type="PANTHER" id="PTHR43531:SF11">
    <property type="entry name" value="METHYL-ACCEPTING CHEMOTAXIS PROTEIN 3"/>
    <property type="match status" value="1"/>
</dbReference>
<dbReference type="InterPro" id="IPR003660">
    <property type="entry name" value="HAMP_dom"/>
</dbReference>
<reference evidence="7 8" key="1">
    <citation type="journal article" date="2016" name="Int. J. Syst. Evol. Microbiol.">
        <title>Descriptions of Anaerotaenia torta gen. nov., sp. nov. and Anaerocolumna cellulosilytica gen. nov., sp. nov. isolated from a methanogenic reactor of cattle waste.</title>
        <authorList>
            <person name="Uek A."/>
            <person name="Ohtaki Y."/>
            <person name="Kaku N."/>
            <person name="Ueki K."/>
        </authorList>
    </citation>
    <scope>NUCLEOTIDE SEQUENCE [LARGE SCALE GENOMIC DNA]</scope>
    <source>
        <strain evidence="7 8">SN021</strain>
    </source>
</reference>
<dbReference type="SMART" id="SM00304">
    <property type="entry name" value="HAMP"/>
    <property type="match status" value="1"/>
</dbReference>
<dbReference type="Pfam" id="PF00015">
    <property type="entry name" value="MCPsignal"/>
    <property type="match status" value="1"/>
</dbReference>
<dbReference type="InterPro" id="IPR004089">
    <property type="entry name" value="MCPsignal_dom"/>
</dbReference>
<evidence type="ECO:0000256" key="2">
    <source>
        <dbReference type="ARBA" id="ARBA00029447"/>
    </source>
</evidence>
<evidence type="ECO:0000256" key="3">
    <source>
        <dbReference type="PROSITE-ProRule" id="PRU00284"/>
    </source>
</evidence>
<evidence type="ECO:0000256" key="4">
    <source>
        <dbReference type="SAM" id="Phobius"/>
    </source>
</evidence>
<evidence type="ECO:0000313" key="8">
    <source>
        <dbReference type="Proteomes" id="UP000515561"/>
    </source>
</evidence>
<dbReference type="KEGG" id="acel:acsn021_21930"/>
<dbReference type="PANTHER" id="PTHR43531">
    <property type="entry name" value="PROTEIN ICFG"/>
    <property type="match status" value="1"/>
</dbReference>
<dbReference type="Proteomes" id="UP000515561">
    <property type="component" value="Chromosome"/>
</dbReference>
<dbReference type="Gene3D" id="1.10.287.950">
    <property type="entry name" value="Methyl-accepting chemotaxis protein"/>
    <property type="match status" value="1"/>
</dbReference>
<accession>A0A6S6QVI2</accession>
<comment type="similarity">
    <text evidence="2">Belongs to the methyl-accepting chemotaxis (MCP) protein family.</text>
</comment>
<keyword evidence="3" id="KW-0807">Transducer</keyword>
<dbReference type="Pfam" id="PF00672">
    <property type="entry name" value="HAMP"/>
    <property type="match status" value="1"/>
</dbReference>
<feature type="transmembrane region" description="Helical" evidence="4">
    <location>
        <begin position="159"/>
        <end position="182"/>
    </location>
</feature>
<dbReference type="SUPFAM" id="SSF58104">
    <property type="entry name" value="Methyl-accepting chemotaxis protein (MCP) signaling domain"/>
    <property type="match status" value="1"/>
</dbReference>
<feature type="domain" description="HAMP" evidence="6">
    <location>
        <begin position="184"/>
        <end position="242"/>
    </location>
</feature>
<keyword evidence="8" id="KW-1185">Reference proteome</keyword>
<feature type="domain" description="Methyl-accepting transducer" evidence="5">
    <location>
        <begin position="261"/>
        <end position="512"/>
    </location>
</feature>
<name>A0A6S6QVI2_9FIRM</name>
<keyword evidence="4" id="KW-0812">Transmembrane</keyword>
<dbReference type="GO" id="GO:0007165">
    <property type="term" value="P:signal transduction"/>
    <property type="evidence" value="ECO:0007669"/>
    <property type="project" value="UniProtKB-KW"/>
</dbReference>
<evidence type="ECO:0000259" key="6">
    <source>
        <dbReference type="PROSITE" id="PS50885"/>
    </source>
</evidence>
<organism evidence="7 8">
    <name type="scientific">Anaerocolumna cellulosilytica</name>
    <dbReference type="NCBI Taxonomy" id="433286"/>
    <lineage>
        <taxon>Bacteria</taxon>
        <taxon>Bacillati</taxon>
        <taxon>Bacillota</taxon>
        <taxon>Clostridia</taxon>
        <taxon>Lachnospirales</taxon>
        <taxon>Lachnospiraceae</taxon>
        <taxon>Anaerocolumna</taxon>
    </lineage>
</organism>
<evidence type="ECO:0000256" key="1">
    <source>
        <dbReference type="ARBA" id="ARBA00022500"/>
    </source>
</evidence>
<evidence type="ECO:0000259" key="5">
    <source>
        <dbReference type="PROSITE" id="PS50111"/>
    </source>
</evidence>
<dbReference type="EMBL" id="AP023367">
    <property type="protein sequence ID" value="BCJ94624.1"/>
    <property type="molecule type" value="Genomic_DNA"/>
</dbReference>